<dbReference type="Proteomes" id="UP000299084">
    <property type="component" value="Unassembled WGS sequence"/>
</dbReference>
<keyword evidence="3" id="KW-1185">Reference proteome</keyword>
<organism evidence="2 3">
    <name type="scientific">Camelus dromedarius</name>
    <name type="common">Dromedary</name>
    <name type="synonym">Arabian camel</name>
    <dbReference type="NCBI Taxonomy" id="9838"/>
    <lineage>
        <taxon>Eukaryota</taxon>
        <taxon>Metazoa</taxon>
        <taxon>Chordata</taxon>
        <taxon>Craniata</taxon>
        <taxon>Vertebrata</taxon>
        <taxon>Euteleostomi</taxon>
        <taxon>Mammalia</taxon>
        <taxon>Eutheria</taxon>
        <taxon>Laurasiatheria</taxon>
        <taxon>Artiodactyla</taxon>
        <taxon>Tylopoda</taxon>
        <taxon>Camelidae</taxon>
        <taxon>Camelus</taxon>
    </lineage>
</organism>
<accession>A0A5N4C5Z6</accession>
<dbReference type="AlphaFoldDB" id="A0A5N4C5Z6"/>
<evidence type="ECO:0000256" key="1">
    <source>
        <dbReference type="SAM" id="MobiDB-lite"/>
    </source>
</evidence>
<evidence type="ECO:0000313" key="3">
    <source>
        <dbReference type="Proteomes" id="UP000299084"/>
    </source>
</evidence>
<feature type="region of interest" description="Disordered" evidence="1">
    <location>
        <begin position="59"/>
        <end position="83"/>
    </location>
</feature>
<protein>
    <submittedName>
        <fullName evidence="2">Dynamin-1-like protein</fullName>
    </submittedName>
</protein>
<gene>
    <name evidence="2" type="ORF">Cadr_000029082</name>
</gene>
<reference evidence="2 3" key="1">
    <citation type="journal article" date="2019" name="Mol. Ecol. Resour.">
        <title>Improving Illumina assemblies with Hi-C and long reads: an example with the North African dromedary.</title>
        <authorList>
            <person name="Elbers J.P."/>
            <person name="Rogers M.F."/>
            <person name="Perelman P.L."/>
            <person name="Proskuryakova A.A."/>
            <person name="Serdyukova N.A."/>
            <person name="Johnson W.E."/>
            <person name="Horin P."/>
            <person name="Corander J."/>
            <person name="Murphy D."/>
            <person name="Burger P.A."/>
        </authorList>
    </citation>
    <scope>NUCLEOTIDE SEQUENCE [LARGE SCALE GENOMIC DNA]</scope>
    <source>
        <strain evidence="2">Drom800</strain>
        <tissue evidence="2">Blood</tissue>
    </source>
</reference>
<evidence type="ECO:0000313" key="2">
    <source>
        <dbReference type="EMBL" id="KAB1254349.1"/>
    </source>
</evidence>
<feature type="compositionally biased region" description="Low complexity" evidence="1">
    <location>
        <begin position="59"/>
        <end position="74"/>
    </location>
</feature>
<name>A0A5N4C5Z6_CAMDR</name>
<proteinExistence type="predicted"/>
<comment type="caution">
    <text evidence="2">The sequence shown here is derived from an EMBL/GenBank/DDBJ whole genome shotgun (WGS) entry which is preliminary data.</text>
</comment>
<dbReference type="EMBL" id="JWIN03000034">
    <property type="protein sequence ID" value="KAB1254349.1"/>
    <property type="molecule type" value="Genomic_DNA"/>
</dbReference>
<sequence length="83" mass="8858">MRFLCGTCVNLTQMCAGTKEKQASKRIAFSCITRQGKKWCSYSMFPTCKDELSSKVPSALAPASQEPSPAASAEADGKVCSDS</sequence>